<evidence type="ECO:0000256" key="1">
    <source>
        <dbReference type="ARBA" id="ARBA00006817"/>
    </source>
</evidence>
<dbReference type="Pfam" id="PF08327">
    <property type="entry name" value="AHSA1"/>
    <property type="match status" value="1"/>
</dbReference>
<dbReference type="SUPFAM" id="SSF55961">
    <property type="entry name" value="Bet v1-like"/>
    <property type="match status" value="1"/>
</dbReference>
<organism evidence="3 4">
    <name type="scientific">Nocardioides humilatus</name>
    <dbReference type="NCBI Taxonomy" id="2607660"/>
    <lineage>
        <taxon>Bacteria</taxon>
        <taxon>Bacillati</taxon>
        <taxon>Actinomycetota</taxon>
        <taxon>Actinomycetes</taxon>
        <taxon>Propionibacteriales</taxon>
        <taxon>Nocardioidaceae</taxon>
        <taxon>Nocardioides</taxon>
    </lineage>
</organism>
<dbReference type="RefSeq" id="WP_149726805.1">
    <property type="nucleotide sequence ID" value="NZ_VUJV01000001.1"/>
</dbReference>
<proteinExistence type="inferred from homology"/>
<name>A0A5B1LL89_9ACTN</name>
<keyword evidence="4" id="KW-1185">Reference proteome</keyword>
<evidence type="ECO:0000313" key="3">
    <source>
        <dbReference type="EMBL" id="KAA1421343.1"/>
    </source>
</evidence>
<dbReference type="AlphaFoldDB" id="A0A5B1LL89"/>
<dbReference type="EMBL" id="VUJV01000001">
    <property type="protein sequence ID" value="KAA1421343.1"/>
    <property type="molecule type" value="Genomic_DNA"/>
</dbReference>
<comment type="caution">
    <text evidence="3">The sequence shown here is derived from an EMBL/GenBank/DDBJ whole genome shotgun (WGS) entry which is preliminary data.</text>
</comment>
<accession>A0A5B1LL89</accession>
<feature type="domain" description="Activator of Hsp90 ATPase homologue 1/2-like C-terminal" evidence="2">
    <location>
        <begin position="16"/>
        <end position="147"/>
    </location>
</feature>
<dbReference type="InterPro" id="IPR023393">
    <property type="entry name" value="START-like_dom_sf"/>
</dbReference>
<gene>
    <name evidence="3" type="ORF">F0U44_03300</name>
</gene>
<sequence>MDAGDYATIERSLHIDAPPEVVFAVISDPAHVREWWADDAEFAEGEPGWLGFGDLEADGKRVSFQVADAVPHRLFSFRWTHEEGVKPTPTNSNLVVFELEPAGAGTRLVFSEVGFRERGWSEAKARDVHADHTNGWDHFLGRLADYAARTGAVR</sequence>
<protein>
    <submittedName>
        <fullName evidence="3">Polyketide cyclase</fullName>
    </submittedName>
</protein>
<dbReference type="InterPro" id="IPR013538">
    <property type="entry name" value="ASHA1/2-like_C"/>
</dbReference>
<evidence type="ECO:0000313" key="4">
    <source>
        <dbReference type="Proteomes" id="UP000325003"/>
    </source>
</evidence>
<reference evidence="3 4" key="1">
    <citation type="submission" date="2019-09" db="EMBL/GenBank/DDBJ databases">
        <title>Nocardioides panacisoli sp. nov., isolated from the soil of a ginseng field.</title>
        <authorList>
            <person name="Cho C."/>
        </authorList>
    </citation>
    <scope>NUCLEOTIDE SEQUENCE [LARGE SCALE GENOMIC DNA]</scope>
    <source>
        <strain evidence="3 4">BN130099</strain>
    </source>
</reference>
<dbReference type="Proteomes" id="UP000325003">
    <property type="component" value="Unassembled WGS sequence"/>
</dbReference>
<comment type="similarity">
    <text evidence="1">Belongs to the AHA1 family.</text>
</comment>
<evidence type="ECO:0000259" key="2">
    <source>
        <dbReference type="Pfam" id="PF08327"/>
    </source>
</evidence>
<reference evidence="3 4" key="2">
    <citation type="submission" date="2019-09" db="EMBL/GenBank/DDBJ databases">
        <authorList>
            <person name="Jin C."/>
        </authorList>
    </citation>
    <scope>NUCLEOTIDE SEQUENCE [LARGE SCALE GENOMIC DNA]</scope>
    <source>
        <strain evidence="3 4">BN130099</strain>
    </source>
</reference>
<dbReference type="Gene3D" id="3.30.530.20">
    <property type="match status" value="1"/>
</dbReference>